<comment type="caution">
    <text evidence="1">The sequence shown here is derived from an EMBL/GenBank/DDBJ whole genome shotgun (WGS) entry which is preliminary data.</text>
</comment>
<reference evidence="1 2" key="1">
    <citation type="journal article" date="2019" name="Environ. Microbiol.">
        <title>Genomics insights into ecotype formation of ammonia-oxidizing archaea in the deep ocean.</title>
        <authorList>
            <person name="Wang Y."/>
            <person name="Huang J.M."/>
            <person name="Cui G.J."/>
            <person name="Nunoura T."/>
            <person name="Takaki Y."/>
            <person name="Li W.L."/>
            <person name="Li J."/>
            <person name="Gao Z.M."/>
            <person name="Takai K."/>
            <person name="Zhang A.Q."/>
            <person name="Stepanauskas R."/>
        </authorList>
    </citation>
    <scope>NUCLEOTIDE SEQUENCE [LARGE SCALE GENOMIC DNA]</scope>
    <source>
        <strain evidence="1 2">L15b</strain>
    </source>
</reference>
<accession>A0A7K4MQ48</accession>
<evidence type="ECO:0000313" key="2">
    <source>
        <dbReference type="Proteomes" id="UP000523105"/>
    </source>
</evidence>
<protein>
    <submittedName>
        <fullName evidence="1">Uncharacterized protein</fullName>
    </submittedName>
</protein>
<evidence type="ECO:0000313" key="1">
    <source>
        <dbReference type="EMBL" id="NWJ43712.1"/>
    </source>
</evidence>
<name>A0A7K4MQ48_9ARCH</name>
<organism evidence="1 2">
    <name type="scientific">Marine Group I thaumarchaeote</name>
    <dbReference type="NCBI Taxonomy" id="2511932"/>
    <lineage>
        <taxon>Archaea</taxon>
        <taxon>Nitrososphaerota</taxon>
        <taxon>Marine Group I</taxon>
    </lineage>
</organism>
<sequence length="51" mass="5383">MTDVPLAIMRSVDDSFMPIPTVHRIPNSRPEFLGVAPVDASATAAADLSTT</sequence>
<dbReference type="EMBL" id="JACASV010000047">
    <property type="protein sequence ID" value="NWJ43712.1"/>
    <property type="molecule type" value="Genomic_DNA"/>
</dbReference>
<dbReference type="Proteomes" id="UP000523105">
    <property type="component" value="Unassembled WGS sequence"/>
</dbReference>
<dbReference type="AlphaFoldDB" id="A0A7K4MQ48"/>
<proteinExistence type="predicted"/>
<gene>
    <name evidence="1" type="ORF">HX837_05870</name>
</gene>